<organism evidence="6 7">
    <name type="scientific">Thiothrix lacustris</name>
    <dbReference type="NCBI Taxonomy" id="525917"/>
    <lineage>
        <taxon>Bacteria</taxon>
        <taxon>Pseudomonadati</taxon>
        <taxon>Pseudomonadota</taxon>
        <taxon>Gammaproteobacteria</taxon>
        <taxon>Thiotrichales</taxon>
        <taxon>Thiotrichaceae</taxon>
        <taxon>Thiothrix</taxon>
    </lineage>
</organism>
<dbReference type="InterPro" id="IPR016103">
    <property type="entry name" value="ProQ/FinO"/>
</dbReference>
<evidence type="ECO:0000313" key="7">
    <source>
        <dbReference type="Proteomes" id="UP000192491"/>
    </source>
</evidence>
<dbReference type="PANTHER" id="PTHR38106">
    <property type="entry name" value="RNA CHAPERONE PROQ"/>
    <property type="match status" value="1"/>
</dbReference>
<dbReference type="GO" id="GO:0005829">
    <property type="term" value="C:cytosol"/>
    <property type="evidence" value="ECO:0007669"/>
    <property type="project" value="TreeGrafter"/>
</dbReference>
<dbReference type="InterPro" id="IPR036442">
    <property type="entry name" value="ProQ/FinO_sf"/>
</dbReference>
<dbReference type="PANTHER" id="PTHR38106:SF1">
    <property type="entry name" value="RNA CHAPERONE PROQ"/>
    <property type="match status" value="1"/>
</dbReference>
<dbReference type="InterPro" id="IPR023529">
    <property type="entry name" value="ProQ"/>
</dbReference>
<evidence type="ECO:0000313" key="6">
    <source>
        <dbReference type="EMBL" id="OQX12829.1"/>
    </source>
</evidence>
<name>A0A1Y1QSK2_9GAMM</name>
<dbReference type="SMART" id="SM00945">
    <property type="entry name" value="ProQ"/>
    <property type="match status" value="1"/>
</dbReference>
<dbReference type="GO" id="GO:0010608">
    <property type="term" value="P:post-transcriptional regulation of gene expression"/>
    <property type="evidence" value="ECO:0007669"/>
    <property type="project" value="InterPro"/>
</dbReference>
<reference evidence="6 7" key="1">
    <citation type="submission" date="2017-01" db="EMBL/GenBank/DDBJ databases">
        <title>Novel large sulfur bacteria in the metagenomes of groundwater-fed chemosynthetic microbial mats in the Lake Huron basin.</title>
        <authorList>
            <person name="Sharrar A.M."/>
            <person name="Flood B.E."/>
            <person name="Bailey J.V."/>
            <person name="Jones D.S."/>
            <person name="Biddanda B."/>
            <person name="Ruberg S.A."/>
            <person name="Marcus D.N."/>
            <person name="Dick G.J."/>
        </authorList>
    </citation>
    <scope>NUCLEOTIDE SEQUENCE [LARGE SCALE GENOMIC DNA]</scope>
    <source>
        <strain evidence="6">A8</strain>
    </source>
</reference>
<dbReference type="AlphaFoldDB" id="A0A1Y1QSK2"/>
<keyword evidence="3" id="KW-0143">Chaperone</keyword>
<dbReference type="GO" id="GO:0034057">
    <property type="term" value="F:RNA strand-exchange activity"/>
    <property type="evidence" value="ECO:0007669"/>
    <property type="project" value="InterPro"/>
</dbReference>
<gene>
    <name evidence="6" type="ORF">BWK73_14030</name>
</gene>
<dbReference type="Gene3D" id="1.10.1710.10">
    <property type="entry name" value="ProQ/FinO domain"/>
    <property type="match status" value="1"/>
</dbReference>
<evidence type="ECO:0000256" key="2">
    <source>
        <dbReference type="ARBA" id="ARBA00022884"/>
    </source>
</evidence>
<comment type="caution">
    <text evidence="6">The sequence shown here is derived from an EMBL/GenBank/DDBJ whole genome shotgun (WGS) entry which is preliminary data.</text>
</comment>
<feature type="domain" description="ProQ/FinO" evidence="5">
    <location>
        <begin position="41"/>
        <end position="146"/>
    </location>
</feature>
<keyword evidence="2" id="KW-0694">RNA-binding</keyword>
<evidence type="ECO:0000259" key="5">
    <source>
        <dbReference type="SMART" id="SM00945"/>
    </source>
</evidence>
<sequence>MNTPGNTPKRPILSLKNRPKGNTCTLYAPTSHAKPANSPEPKSSDAAANLLGEWLSQQSPTWCNHLPLKLGIIEDIYNLLGDDSPYSKRVIHKTLRWHTSRTQYLRNVLQHTQRYGLDGQPAGEVTTTQRQHAQNELNKRHKKAGQ</sequence>
<evidence type="ECO:0000256" key="1">
    <source>
        <dbReference type="ARBA" id="ARBA00022490"/>
    </source>
</evidence>
<dbReference type="Pfam" id="PF04352">
    <property type="entry name" value="ProQ"/>
    <property type="match status" value="1"/>
</dbReference>
<dbReference type="EMBL" id="MTEJ01000058">
    <property type="protein sequence ID" value="OQX12829.1"/>
    <property type="molecule type" value="Genomic_DNA"/>
</dbReference>
<keyword evidence="1" id="KW-0963">Cytoplasm</keyword>
<evidence type="ECO:0000256" key="4">
    <source>
        <dbReference type="SAM" id="MobiDB-lite"/>
    </source>
</evidence>
<dbReference type="SUPFAM" id="SSF48657">
    <property type="entry name" value="FinO-like"/>
    <property type="match status" value="1"/>
</dbReference>
<proteinExistence type="predicted"/>
<protein>
    <recommendedName>
        <fullName evidence="5">ProQ/FinO domain-containing protein</fullName>
    </recommendedName>
</protein>
<evidence type="ECO:0000256" key="3">
    <source>
        <dbReference type="ARBA" id="ARBA00023186"/>
    </source>
</evidence>
<feature type="region of interest" description="Disordered" evidence="4">
    <location>
        <begin position="117"/>
        <end position="146"/>
    </location>
</feature>
<dbReference type="GO" id="GO:0033592">
    <property type="term" value="F:RNA strand annealing activity"/>
    <property type="evidence" value="ECO:0007669"/>
    <property type="project" value="InterPro"/>
</dbReference>
<feature type="compositionally biased region" description="Polar residues" evidence="4">
    <location>
        <begin position="125"/>
        <end position="136"/>
    </location>
</feature>
<feature type="region of interest" description="Disordered" evidence="4">
    <location>
        <begin position="1"/>
        <end position="45"/>
    </location>
</feature>
<dbReference type="Proteomes" id="UP000192491">
    <property type="component" value="Unassembled WGS sequence"/>
</dbReference>
<accession>A0A1Y1QSK2</accession>